<evidence type="ECO:0000259" key="7">
    <source>
        <dbReference type="Pfam" id="PF00288"/>
    </source>
</evidence>
<evidence type="ECO:0000259" key="8">
    <source>
        <dbReference type="Pfam" id="PF08544"/>
    </source>
</evidence>
<dbReference type="GO" id="GO:0005524">
    <property type="term" value="F:ATP binding"/>
    <property type="evidence" value="ECO:0007669"/>
    <property type="project" value="UniProtKB-KW"/>
</dbReference>
<dbReference type="Gene3D" id="3.30.70.890">
    <property type="entry name" value="GHMP kinase, C-terminal domain"/>
    <property type="match status" value="1"/>
</dbReference>
<dbReference type="RefSeq" id="WP_118991284.1">
    <property type="nucleotide sequence ID" value="NZ_CP023434.1"/>
</dbReference>
<keyword evidence="10" id="KW-1185">Reference proteome</keyword>
<dbReference type="InterPro" id="IPR036554">
    <property type="entry name" value="GHMP_kinase_C_sf"/>
</dbReference>
<dbReference type="InterPro" id="IPR006204">
    <property type="entry name" value="GHMP_kinase_N_dom"/>
</dbReference>
<dbReference type="InterPro" id="IPR020568">
    <property type="entry name" value="Ribosomal_Su5_D2-typ_SF"/>
</dbReference>
<dbReference type="SUPFAM" id="SSF54211">
    <property type="entry name" value="Ribosomal protein S5 domain 2-like"/>
    <property type="match status" value="1"/>
</dbReference>
<evidence type="ECO:0000313" key="9">
    <source>
        <dbReference type="EMBL" id="AXY26427.1"/>
    </source>
</evidence>
<dbReference type="InterPro" id="IPR035102">
    <property type="entry name" value="Phosphomevalonate_kinase"/>
</dbReference>
<dbReference type="PANTHER" id="PTHR31814">
    <property type="match status" value="1"/>
</dbReference>
<dbReference type="EMBL" id="CP023434">
    <property type="protein sequence ID" value="AXY26427.1"/>
    <property type="molecule type" value="Genomic_DNA"/>
</dbReference>
<keyword evidence="3" id="KW-0808">Transferase</keyword>
<dbReference type="Pfam" id="PF00288">
    <property type="entry name" value="GHMP_kinases_N"/>
    <property type="match status" value="1"/>
</dbReference>
<comment type="pathway">
    <text evidence="1">Isoprenoid biosynthesis; isopentenyl diphosphate biosynthesis via mevalonate pathway; isopentenyl diphosphate from (R)-mevalonate: step 2/3.</text>
</comment>
<evidence type="ECO:0000256" key="1">
    <source>
        <dbReference type="ARBA" id="ARBA00005017"/>
    </source>
</evidence>
<evidence type="ECO:0000313" key="10">
    <source>
        <dbReference type="Proteomes" id="UP000263232"/>
    </source>
</evidence>
<keyword evidence="5 9" id="KW-0418">Kinase</keyword>
<accession>A0A347WMX0</accession>
<dbReference type="GO" id="GO:0004631">
    <property type="term" value="F:phosphomevalonate kinase activity"/>
    <property type="evidence" value="ECO:0007669"/>
    <property type="project" value="UniProtKB-EC"/>
</dbReference>
<proteinExistence type="predicted"/>
<gene>
    <name evidence="9" type="ORF">CL176_10725</name>
</gene>
<dbReference type="InterPro" id="IPR014721">
    <property type="entry name" value="Ribsml_uS5_D2-typ_fold_subgr"/>
</dbReference>
<protein>
    <recommendedName>
        <fullName evidence="2">phosphomevalonate kinase</fullName>
        <ecNumber evidence="2">2.7.4.2</ecNumber>
    </recommendedName>
</protein>
<keyword evidence="6" id="KW-0067">ATP-binding</keyword>
<dbReference type="Proteomes" id="UP000263232">
    <property type="component" value="Chromosome"/>
</dbReference>
<dbReference type="PANTHER" id="PTHR31814:SF2">
    <property type="entry name" value="PHOSPHOMEVALONATE KINASE"/>
    <property type="match status" value="1"/>
</dbReference>
<dbReference type="Pfam" id="PF08544">
    <property type="entry name" value="GHMP_kinases_C"/>
    <property type="match status" value="1"/>
</dbReference>
<dbReference type="EC" id="2.7.4.2" evidence="2"/>
<keyword evidence="4" id="KW-0547">Nucleotide-binding</keyword>
<dbReference type="SUPFAM" id="SSF55060">
    <property type="entry name" value="GHMP Kinase, C-terminal domain"/>
    <property type="match status" value="1"/>
</dbReference>
<dbReference type="Gene3D" id="3.30.230.10">
    <property type="match status" value="1"/>
</dbReference>
<evidence type="ECO:0000256" key="2">
    <source>
        <dbReference type="ARBA" id="ARBA00012958"/>
    </source>
</evidence>
<feature type="domain" description="GHMP kinase N-terminal" evidence="7">
    <location>
        <begin position="93"/>
        <end position="186"/>
    </location>
</feature>
<evidence type="ECO:0000256" key="4">
    <source>
        <dbReference type="ARBA" id="ARBA00022741"/>
    </source>
</evidence>
<dbReference type="GO" id="GO:0019287">
    <property type="term" value="P:isopentenyl diphosphate biosynthetic process, mevalonate pathway"/>
    <property type="evidence" value="ECO:0007669"/>
    <property type="project" value="UniProtKB-UniPathway"/>
</dbReference>
<name>A0A347WMX0_9LACT</name>
<organism evidence="9 10">
    <name type="scientific">Suicoccus acidiformans</name>
    <dbReference type="NCBI Taxonomy" id="2036206"/>
    <lineage>
        <taxon>Bacteria</taxon>
        <taxon>Bacillati</taxon>
        <taxon>Bacillota</taxon>
        <taxon>Bacilli</taxon>
        <taxon>Lactobacillales</taxon>
        <taxon>Aerococcaceae</taxon>
        <taxon>Suicoccus</taxon>
    </lineage>
</organism>
<dbReference type="InterPro" id="IPR013750">
    <property type="entry name" value="GHMP_kinase_C_dom"/>
</dbReference>
<sequence length="382" mass="42674">MSELFYRTSSLKMPVTRRVPGKLFVSGEYAILGADQHAILVAVNQYLACQITPSESTFQLKSQALQQSELQLESLDDIKHIQTQDFQEWRYILQALRISQQILAELNIPLQTFALTIQSELNNDQGLKYGLGSSGAVTVATLESVLAFHGVHWSEPATLFKLAVITLMQLGSNGSFADIATNVLGGWVYYHNFDRSSIQTQLDKQIPLLEMLEEDWPGLRLETLRAPDDLHLAIGWTQAPASTDNLVALLHQHTKGNAHAYEQFTREVHQLVHQLYQAFEEGNTQQILQIIRQNRQALQNLGDAYNLPIETNDLVALIEIAEAHGYASKSSGAGGGDCGIALSNQNKQPLNSLVDAWQAANIQHLPLSPAPERYEERNYYDR</sequence>
<reference evidence="9 10" key="1">
    <citation type="submission" date="2017-09" db="EMBL/GenBank/DDBJ databases">
        <title>Complete genome sequence of Oxytococcus suis strain ZY16052.</title>
        <authorList>
            <person name="Li F."/>
        </authorList>
    </citation>
    <scope>NUCLEOTIDE SEQUENCE [LARGE SCALE GENOMIC DNA]</scope>
    <source>
        <strain evidence="9 10">ZY16052</strain>
    </source>
</reference>
<dbReference type="UniPathway" id="UPA00057">
    <property type="reaction ID" value="UER00099"/>
</dbReference>
<dbReference type="OrthoDB" id="1522677at2"/>
<dbReference type="NCBIfam" id="TIGR01220">
    <property type="entry name" value="Pmev_kin_Gr_pos"/>
    <property type="match status" value="1"/>
</dbReference>
<dbReference type="InterPro" id="IPR005917">
    <property type="entry name" value="Pmev_kinase_bact"/>
</dbReference>
<evidence type="ECO:0000256" key="5">
    <source>
        <dbReference type="ARBA" id="ARBA00022777"/>
    </source>
</evidence>
<feature type="domain" description="GHMP kinase C-terminal" evidence="8">
    <location>
        <begin position="277"/>
        <end position="360"/>
    </location>
</feature>
<dbReference type="AlphaFoldDB" id="A0A347WMX0"/>
<dbReference type="KEGG" id="abae:CL176_10725"/>
<evidence type="ECO:0000256" key="3">
    <source>
        <dbReference type="ARBA" id="ARBA00022679"/>
    </source>
</evidence>
<evidence type="ECO:0000256" key="6">
    <source>
        <dbReference type="ARBA" id="ARBA00022840"/>
    </source>
</evidence>